<feature type="compositionally biased region" description="Basic and acidic residues" evidence="1">
    <location>
        <begin position="120"/>
        <end position="130"/>
    </location>
</feature>
<feature type="compositionally biased region" description="Basic residues" evidence="1">
    <location>
        <begin position="735"/>
        <end position="748"/>
    </location>
</feature>
<feature type="compositionally biased region" description="Basic and acidic residues" evidence="1">
    <location>
        <begin position="487"/>
        <end position="496"/>
    </location>
</feature>
<evidence type="ECO:0000313" key="2">
    <source>
        <dbReference type="EMBL" id="CEM24568.1"/>
    </source>
</evidence>
<keyword evidence="3" id="KW-1185">Reference proteome</keyword>
<dbReference type="VEuPathDB" id="CryptoDB:Vbra_2236"/>
<dbReference type="Proteomes" id="UP000041254">
    <property type="component" value="Unassembled WGS sequence"/>
</dbReference>
<reference evidence="2 3" key="1">
    <citation type="submission" date="2014-11" db="EMBL/GenBank/DDBJ databases">
        <authorList>
            <person name="Zhu J."/>
            <person name="Qi W."/>
            <person name="Song R."/>
        </authorList>
    </citation>
    <scope>NUCLEOTIDE SEQUENCE [LARGE SCALE GENOMIC DNA]</scope>
</reference>
<feature type="compositionally biased region" description="Basic residues" evidence="1">
    <location>
        <begin position="829"/>
        <end position="852"/>
    </location>
</feature>
<proteinExistence type="predicted"/>
<feature type="compositionally biased region" description="Basic and acidic residues" evidence="1">
    <location>
        <begin position="921"/>
        <end position="936"/>
    </location>
</feature>
<feature type="compositionally biased region" description="Basic and acidic residues" evidence="1">
    <location>
        <begin position="944"/>
        <end position="958"/>
    </location>
</feature>
<feature type="region of interest" description="Disordered" evidence="1">
    <location>
        <begin position="351"/>
        <end position="377"/>
    </location>
</feature>
<evidence type="ECO:0000256" key="1">
    <source>
        <dbReference type="SAM" id="MobiDB-lite"/>
    </source>
</evidence>
<feature type="compositionally biased region" description="Low complexity" evidence="1">
    <location>
        <begin position="971"/>
        <end position="980"/>
    </location>
</feature>
<protein>
    <submittedName>
        <fullName evidence="2">Uncharacterized protein</fullName>
    </submittedName>
</protein>
<dbReference type="AlphaFoldDB" id="A0A0G4G7U4"/>
<sequence>MMPLAAGPMLPIAGHHGTEMTIEPFAASIMAAASSGGWTPDSLAGGHRSPSVSFSHGDVIPLPGDDTPAHKGSSCRHQQSGAVVASPSSMSMPPPPLPLPFMDIAMQQQYRPIKLIRHEHTHTQQRDDQRQQQQHASGGSTAEQQRDPPDRSAAAGGGREGCGWERRAGASRALLVPGQLVQVACGFCGGQVKWRDGTIAAAATDAVRICVDTPATSGGSKSRKGSPVGSKEVICSTERFIGDDEDACERACLSPSSGMFRLRPEGFEQSTTTATAANTLQPGSVVCVWSDSNKGYDDAVVLEVWRYAARQHKPTEIKVRYLNGGQEKRLNLTSVHYKHSWTYALPSRINPTSTHDSAPPPAPCADPRRGGGSPWRVPTLCSHPPAVLRQLGLRARRKRSNSSAAAAAMDRQLSPEVTISWDCVSEAYCVTRPTKRQATGKRLVCHDPPEFRMATRHFRSHDWGGRQVARAAAMQYFEKCEQRADRWKARHEHKEPGGGGEEEEESEAIPPLSHDADVDMSPASVPTLASSRTRRHNNSQALEAAESPHPDDAIDTQPLRKASRPPSKRPKSGASAGRGRSARGRGRGGKGGRRRRAASAAEVVPPIQGHYPQYGEGGCSGNRAHGGRDRDVSPSFLGVIESAIEGFGAGTQLGEGGRSVARTSKEIFSRMMADGGEGGEGEGEEANAAAAAAESTEEPSLPVAADEWASDAVRMTRSRRKLEETNLAVADSNSSKKHKKANCHPHSHSHTDQASEMTVASSPANKEGPNSRDSSGKAKPDKQQDKKGRIRGPDGRFITKKRQPDGSPLIENPPPAHRPATAAGTSGRGRGRGIGRGRRRRSSWSRSRRPRRPQMGASEHQDTAAAGGMDEGEVESANDDDHEGEDEDENENEDTNSRQAADDGSDTRHGLDDEVAIERQQLGEHEGDGGTDDAARGEGQPADAHADKTETPPPHHEEAEDDQHEPPLPLHPLSLSAPPLVNDAGRHGGPDKGDGRATGGSLDMDDDHAPEEAPSSHRFDHTQLSARVRPPFTLTSERATGDLVPQVAMEPFHPSHDGNDGCFDYSDSQHEEDHDERPPAPTSSAPRSRSRRRQLQRPVVRSSDVIVLSEDEDGAAKKAGGGQCHRPARPPAPTPPVGREEMPPGHPAAVMHPSEPSASSSAEGQGSGGQ</sequence>
<feature type="region of interest" description="Disordered" evidence="1">
    <location>
        <begin position="120"/>
        <end position="163"/>
    </location>
</feature>
<organism evidence="2 3">
    <name type="scientific">Vitrella brassicaformis (strain CCMP3155)</name>
    <dbReference type="NCBI Taxonomy" id="1169540"/>
    <lineage>
        <taxon>Eukaryota</taxon>
        <taxon>Sar</taxon>
        <taxon>Alveolata</taxon>
        <taxon>Colpodellida</taxon>
        <taxon>Vitrellaceae</taxon>
        <taxon>Vitrella</taxon>
    </lineage>
</organism>
<dbReference type="EMBL" id="CDMY01000583">
    <property type="protein sequence ID" value="CEM24568.1"/>
    <property type="molecule type" value="Genomic_DNA"/>
</dbReference>
<feature type="region of interest" description="Disordered" evidence="1">
    <location>
        <begin position="41"/>
        <end position="92"/>
    </location>
</feature>
<feature type="compositionally biased region" description="Basic and acidic residues" evidence="1">
    <location>
        <begin position="984"/>
        <end position="995"/>
    </location>
</feature>
<gene>
    <name evidence="2" type="ORF">Vbra_2236</name>
</gene>
<feature type="compositionally biased region" description="Basic residues" evidence="1">
    <location>
        <begin position="580"/>
        <end position="597"/>
    </location>
</feature>
<evidence type="ECO:0000313" key="3">
    <source>
        <dbReference type="Proteomes" id="UP000041254"/>
    </source>
</evidence>
<dbReference type="InParanoid" id="A0A0G4G7U4"/>
<name>A0A0G4G7U4_VITBC</name>
<feature type="compositionally biased region" description="Basic and acidic residues" evidence="1">
    <location>
        <begin position="774"/>
        <end position="794"/>
    </location>
</feature>
<feature type="compositionally biased region" description="Basic and acidic residues" evidence="1">
    <location>
        <begin position="1067"/>
        <end position="1078"/>
    </location>
</feature>
<feature type="compositionally biased region" description="Acidic residues" evidence="1">
    <location>
        <begin position="870"/>
        <end position="894"/>
    </location>
</feature>
<feature type="compositionally biased region" description="Basic and acidic residues" evidence="1">
    <location>
        <begin position="1010"/>
        <end position="1021"/>
    </location>
</feature>
<feature type="region of interest" description="Disordered" evidence="1">
    <location>
        <begin position="487"/>
        <end position="633"/>
    </location>
</feature>
<feature type="region of interest" description="Disordered" evidence="1">
    <location>
        <begin position="672"/>
        <end position="1170"/>
    </location>
</feature>
<accession>A0A0G4G7U4</accession>
<feature type="compositionally biased region" description="Low complexity" evidence="1">
    <location>
        <begin position="1153"/>
        <end position="1164"/>
    </location>
</feature>
<feature type="compositionally biased region" description="Polar residues" evidence="1">
    <location>
        <begin position="752"/>
        <end position="764"/>
    </location>
</feature>
<dbReference type="OMA" id="IRHEHTH"/>
<feature type="compositionally biased region" description="Basic residues" evidence="1">
    <location>
        <begin position="561"/>
        <end position="571"/>
    </location>
</feature>